<keyword evidence="2" id="KW-0175">Coiled coil</keyword>
<dbReference type="PANTHER" id="PTHR11046:SF25">
    <property type="match status" value="1"/>
</dbReference>
<proteinExistence type="predicted"/>
<organism evidence="4 5">
    <name type="scientific">Branchiostoma lanceolatum</name>
    <name type="common">Common lancelet</name>
    <name type="synonym">Amphioxus lanceolatum</name>
    <dbReference type="NCBI Taxonomy" id="7740"/>
    <lineage>
        <taxon>Eukaryota</taxon>
        <taxon>Metazoa</taxon>
        <taxon>Chordata</taxon>
        <taxon>Cephalochordata</taxon>
        <taxon>Leptocardii</taxon>
        <taxon>Amphioxiformes</taxon>
        <taxon>Branchiostomatidae</taxon>
        <taxon>Branchiostoma</taxon>
    </lineage>
</organism>
<dbReference type="EMBL" id="OV696691">
    <property type="protein sequence ID" value="CAH1267616.1"/>
    <property type="molecule type" value="Genomic_DNA"/>
</dbReference>
<protein>
    <submittedName>
        <fullName evidence="4">Hypp3773 protein</fullName>
    </submittedName>
</protein>
<keyword evidence="1" id="KW-0378">Hydrolase</keyword>
<dbReference type="Proteomes" id="UP000838412">
    <property type="component" value="Chromosome 6"/>
</dbReference>
<dbReference type="InterPro" id="IPR022894">
    <property type="entry name" value="Oligoribonuclease"/>
</dbReference>
<keyword evidence="1" id="KW-0540">Nuclease</keyword>
<dbReference type="GO" id="GO:0000175">
    <property type="term" value="F:3'-5'-RNA exonuclease activity"/>
    <property type="evidence" value="ECO:0007669"/>
    <property type="project" value="InterPro"/>
</dbReference>
<feature type="coiled-coil region" evidence="2">
    <location>
        <begin position="942"/>
        <end position="981"/>
    </location>
</feature>
<keyword evidence="5" id="KW-1185">Reference proteome</keyword>
<evidence type="ECO:0000256" key="3">
    <source>
        <dbReference type="SAM" id="MobiDB-lite"/>
    </source>
</evidence>
<dbReference type="OrthoDB" id="10067847at2759"/>
<sequence>MHRVIFGCWARFRHPYKAIFGYHRKLAPSGGIHEKQRSFSSKAKSFGEDMDVVIEDQDEDRGVLEKAGFSEPDQDPCTLKRVAPSEFNNDLVVKLRKLHGRVTNHMVAQLKSLAPFELLPDIDDCKDTSLRSKAEKVWKEFQDKNRHFRGKDREAKLTEFKNTPFELPRSRAQPSEVPTASTSATQSKLNQARKDLKNYKRRCAQAEHENAEQEERYEWLTEQYFSALSELQASSEDFQKVIQEKSSCAADLSKDLAEANKRNAELRAKLDSLRVRMAKRDTIRNANKKLKRRDNNIEKKDETIQELQTAVRANNEEVDELREAKVKAEEEQVRAEEKVSGLQKKVKCLQDGRRKLELKLKKQQDNKLEMEADLETTVSELNKKLEELQKENTDLQQIQALLESETVKTFEDGKYRNDVREVVMDLLTSGVSMSKVDTVITSVLQRLAGLTVDRLPSMGLKSQLLLEARILAQTQVAEAIVAGGGQPELGNCLHQDGTSKFFKKYQTFDVTLPSGRTLTMSMSEVPSGTAAGITSSFTEACKELAEVLCTKREDVAEKTAQIVASFTSTMSDRGATNPLFNQELEELRRELLPVAEKNWDTFSDEVKDELTNVSNFFCKMHLLVNWASEANSTLKLFEDAVAQGKNPFAFSQAGEAGATRLIRTACSAFTDHGNEKSGTPHYFNSHLSHHHNEEKNYMVTFRGNRFNILFYNAAAVYHHHKHIINFVSSWPDPNGLLKAVKADASQKVYLAGVRALGMVDKTITGPFFRLLGTQKGILDLNPHLHQMQLSLDRWSKDASSMMEGEALFDEEVVKRNKDALYQSLFAASEDEELDVLTQQALEVICASMLILLERQAEEQLPGGRFWEPTEAERQKSQHVPTTNVVSERDFAVLDNLLRAKPYATSLSFEAYIMWLNNQTSTWLKNLSAEDKERHMTYARTHASSVREKFQEKKKQIKEQRLQTLLEKQRVKEEKLKRARAKKVALADKVMQIGGVWKSPEEVEEQMEAMSSEQVKLDALKCQLQFHKQVLGSQGEKEHFQMTVTKPGKKKHTFTSSEKVEHLKEVLRNNISTTTSFESGSEEEEEDTEYVKLKEPDMRSVQDVRTKLNSKLQNQREKMEITRQKLSLPEYLKDPSKLAGCRVKHKFVVGDDVKWYDGKVTHIVERTEDTKDTKYYIVYDEEDEPDETFPLLVDMGKGDLKVL</sequence>
<gene>
    <name evidence="4" type="primary">Hypp3773</name>
    <name evidence="4" type="ORF">BLAG_LOCUS20902</name>
</gene>
<evidence type="ECO:0000313" key="5">
    <source>
        <dbReference type="Proteomes" id="UP000838412"/>
    </source>
</evidence>
<feature type="region of interest" description="Disordered" evidence="3">
    <location>
        <begin position="162"/>
        <end position="188"/>
    </location>
</feature>
<dbReference type="PANTHER" id="PTHR11046">
    <property type="entry name" value="OLIGORIBONUCLEASE, MITOCHONDRIAL"/>
    <property type="match status" value="1"/>
</dbReference>
<evidence type="ECO:0000256" key="1">
    <source>
        <dbReference type="ARBA" id="ARBA00022722"/>
    </source>
</evidence>
<evidence type="ECO:0000313" key="4">
    <source>
        <dbReference type="EMBL" id="CAH1267616.1"/>
    </source>
</evidence>
<feature type="coiled-coil region" evidence="2">
    <location>
        <begin position="249"/>
        <end position="405"/>
    </location>
</feature>
<evidence type="ECO:0000256" key="2">
    <source>
        <dbReference type="SAM" id="Coils"/>
    </source>
</evidence>
<feature type="coiled-coil region" evidence="2">
    <location>
        <begin position="1097"/>
        <end position="1124"/>
    </location>
</feature>
<feature type="compositionally biased region" description="Polar residues" evidence="3">
    <location>
        <begin position="172"/>
        <end position="188"/>
    </location>
</feature>
<name>A0A8K0EY96_BRALA</name>
<dbReference type="AlphaFoldDB" id="A0A8K0EY96"/>
<reference evidence="4" key="1">
    <citation type="submission" date="2022-01" db="EMBL/GenBank/DDBJ databases">
        <authorList>
            <person name="Braso-Vives M."/>
        </authorList>
    </citation>
    <scope>NUCLEOTIDE SEQUENCE</scope>
</reference>
<accession>A0A8K0EY96</accession>